<dbReference type="STRING" id="317735.RU98_GL001855"/>
<accession>R3W9H7</accession>
<dbReference type="Pfam" id="PF00082">
    <property type="entry name" value="Peptidase_S8"/>
    <property type="match status" value="1"/>
</dbReference>
<dbReference type="SUPFAM" id="SSF52743">
    <property type="entry name" value="Subtilisin-like"/>
    <property type="match status" value="1"/>
</dbReference>
<evidence type="ECO:0000256" key="5">
    <source>
        <dbReference type="PROSITE-ProRule" id="PRU01240"/>
    </source>
</evidence>
<evidence type="ECO:0000256" key="2">
    <source>
        <dbReference type="ARBA" id="ARBA00022670"/>
    </source>
</evidence>
<dbReference type="GO" id="GO:0006508">
    <property type="term" value="P:proteolysis"/>
    <property type="evidence" value="ECO:0007669"/>
    <property type="project" value="UniProtKB-KW"/>
</dbReference>
<evidence type="ECO:0000256" key="3">
    <source>
        <dbReference type="ARBA" id="ARBA00022801"/>
    </source>
</evidence>
<dbReference type="InterPro" id="IPR036852">
    <property type="entry name" value="Peptidase_S8/S53_dom_sf"/>
</dbReference>
<evidence type="ECO:0000259" key="6">
    <source>
        <dbReference type="Pfam" id="PF00082"/>
    </source>
</evidence>
<dbReference type="OrthoDB" id="9798386at2"/>
<dbReference type="EMBL" id="AJAU01000019">
    <property type="protein sequence ID" value="EOL44526.1"/>
    <property type="molecule type" value="Genomic_DNA"/>
</dbReference>
<dbReference type="MEROPS" id="S08.060"/>
<feature type="active site" description="Charge relay system" evidence="5">
    <location>
        <position position="170"/>
    </location>
</feature>
<sequence length="456" mass="50421">MRRYLIHIILVSVLGAFAALSLGISAFGENQINLVEQTFLLNDKKEVTQLTQLVYDINPSIKQTVIEEIDMVHLENVTLEELETIENITQIEKLSEKSGQMSKVETESIKITDVTTNFDDVKRIDNRQALFSRKSSSLLDLLSWHVDDVTSNKQSYAIATGKNIKVAVIDSGIDTESAYFQKNLTLENAKSFVSNDESIIDENGHGTMVTGVLTQVAPDVKVTPYKVINATTGDSIWTIQAVIQAVKDKNQIINLSLGTYKKDNSKEERLTITAYERAIKFAKKNHVFVLASAGNDGLDLDALKLRERKIHLPGGMKNLFTIGATRRNDNKSSYSNYGNEIDFVAPGGDIYNDEGQLDLNEFIFTTYPVYLDNGLGALGIPQGYMFSGGTSLATPAVSGVVATIYEKYYQRYGIYPQNQVVNKLLKAGGVDIGTPGLDKYFGYGKVNGYQSLSKIN</sequence>
<protein>
    <recommendedName>
        <fullName evidence="6">Peptidase S8/S53 domain-containing protein</fullName>
    </recommendedName>
</protein>
<dbReference type="AlphaFoldDB" id="R3W9H7"/>
<dbReference type="Proteomes" id="UP000013840">
    <property type="component" value="Unassembled WGS sequence"/>
</dbReference>
<dbReference type="InterPro" id="IPR023828">
    <property type="entry name" value="Peptidase_S8_Ser-AS"/>
</dbReference>
<dbReference type="PANTHER" id="PTHR43806:SF11">
    <property type="entry name" value="CEREVISIN-RELATED"/>
    <property type="match status" value="1"/>
</dbReference>
<proteinExistence type="inferred from homology"/>
<dbReference type="Gene3D" id="3.40.50.200">
    <property type="entry name" value="Peptidase S8/S53 domain"/>
    <property type="match status" value="1"/>
</dbReference>
<evidence type="ECO:0000256" key="4">
    <source>
        <dbReference type="ARBA" id="ARBA00022825"/>
    </source>
</evidence>
<evidence type="ECO:0000313" key="7">
    <source>
        <dbReference type="EMBL" id="EOL44526.1"/>
    </source>
</evidence>
<dbReference type="PROSITE" id="PS51892">
    <property type="entry name" value="SUBTILASE"/>
    <property type="match status" value="1"/>
</dbReference>
<keyword evidence="8" id="KW-1185">Reference proteome</keyword>
<dbReference type="PANTHER" id="PTHR43806">
    <property type="entry name" value="PEPTIDASE S8"/>
    <property type="match status" value="1"/>
</dbReference>
<evidence type="ECO:0000256" key="1">
    <source>
        <dbReference type="ARBA" id="ARBA00011073"/>
    </source>
</evidence>
<dbReference type="InterPro" id="IPR000209">
    <property type="entry name" value="Peptidase_S8/S53_dom"/>
</dbReference>
<dbReference type="InterPro" id="IPR050131">
    <property type="entry name" value="Peptidase_S8_subtilisin-like"/>
</dbReference>
<organism evidence="7 8">
    <name type="scientific">Enterococcus caccae ATCC BAA-1240</name>
    <dbReference type="NCBI Taxonomy" id="1158612"/>
    <lineage>
        <taxon>Bacteria</taxon>
        <taxon>Bacillati</taxon>
        <taxon>Bacillota</taxon>
        <taxon>Bacilli</taxon>
        <taxon>Lactobacillales</taxon>
        <taxon>Enterococcaceae</taxon>
        <taxon>Enterococcus</taxon>
    </lineage>
</organism>
<evidence type="ECO:0000313" key="8">
    <source>
        <dbReference type="Proteomes" id="UP000013840"/>
    </source>
</evidence>
<reference evidence="7 8" key="1">
    <citation type="submission" date="2013-02" db="EMBL/GenBank/DDBJ databases">
        <title>The Genome Sequence of Enterococcus caccae BAA-1240.</title>
        <authorList>
            <consortium name="The Broad Institute Genome Sequencing Platform"/>
            <consortium name="The Broad Institute Genome Sequencing Center for Infectious Disease"/>
            <person name="Earl A.M."/>
            <person name="Gilmore M.S."/>
            <person name="Lebreton F."/>
            <person name="Walker B."/>
            <person name="Young S.K."/>
            <person name="Zeng Q."/>
            <person name="Gargeya S."/>
            <person name="Fitzgerald M."/>
            <person name="Haas B."/>
            <person name="Abouelleil A."/>
            <person name="Alvarado L."/>
            <person name="Arachchi H.M."/>
            <person name="Berlin A.M."/>
            <person name="Chapman S.B."/>
            <person name="Dewar J."/>
            <person name="Goldberg J."/>
            <person name="Griggs A."/>
            <person name="Gujja S."/>
            <person name="Hansen M."/>
            <person name="Howarth C."/>
            <person name="Imamovic A."/>
            <person name="Larimer J."/>
            <person name="McCowan C."/>
            <person name="Murphy C."/>
            <person name="Neiman D."/>
            <person name="Pearson M."/>
            <person name="Priest M."/>
            <person name="Roberts A."/>
            <person name="Saif S."/>
            <person name="Shea T."/>
            <person name="Sisk P."/>
            <person name="Sykes S."/>
            <person name="Wortman J."/>
            <person name="Nusbaum C."/>
            <person name="Birren B."/>
        </authorList>
    </citation>
    <scope>NUCLEOTIDE SEQUENCE [LARGE SCALE GENOMIC DNA]</scope>
    <source>
        <strain evidence="7 8">ATCC BAA-1240</strain>
    </source>
</reference>
<feature type="active site" description="Charge relay system" evidence="5">
    <location>
        <position position="205"/>
    </location>
</feature>
<dbReference type="PROSITE" id="PS00138">
    <property type="entry name" value="SUBTILASE_SER"/>
    <property type="match status" value="1"/>
</dbReference>
<dbReference type="PRINTS" id="PR00723">
    <property type="entry name" value="SUBTILISIN"/>
</dbReference>
<keyword evidence="3 5" id="KW-0378">Hydrolase</keyword>
<comment type="caution">
    <text evidence="7">The sequence shown here is derived from an EMBL/GenBank/DDBJ whole genome shotgun (WGS) entry which is preliminary data.</text>
</comment>
<feature type="active site" description="Charge relay system" evidence="5">
    <location>
        <position position="391"/>
    </location>
</feature>
<dbReference type="PATRIC" id="fig|1158612.3.peg.2046"/>
<dbReference type="InterPro" id="IPR015500">
    <property type="entry name" value="Peptidase_S8_subtilisin-rel"/>
</dbReference>
<dbReference type="eggNOG" id="COG1404">
    <property type="taxonomic scope" value="Bacteria"/>
</dbReference>
<keyword evidence="2 5" id="KW-0645">Protease</keyword>
<dbReference type="GO" id="GO:0004252">
    <property type="term" value="F:serine-type endopeptidase activity"/>
    <property type="evidence" value="ECO:0007669"/>
    <property type="project" value="UniProtKB-UniRule"/>
</dbReference>
<keyword evidence="4 5" id="KW-0720">Serine protease</keyword>
<name>R3W9H7_9ENTE</name>
<gene>
    <name evidence="7" type="ORF">UC7_02069</name>
</gene>
<comment type="similarity">
    <text evidence="1 5">Belongs to the peptidase S8 family.</text>
</comment>
<feature type="domain" description="Peptidase S8/S53" evidence="6">
    <location>
        <begin position="161"/>
        <end position="444"/>
    </location>
</feature>